<dbReference type="Proteomes" id="UP001151529">
    <property type="component" value="Chromosome 16"/>
</dbReference>
<organism evidence="6 7">
    <name type="scientific">Salix viminalis</name>
    <name type="common">Common osier</name>
    <name type="synonym">Basket willow</name>
    <dbReference type="NCBI Taxonomy" id="40686"/>
    <lineage>
        <taxon>Eukaryota</taxon>
        <taxon>Viridiplantae</taxon>
        <taxon>Streptophyta</taxon>
        <taxon>Embryophyta</taxon>
        <taxon>Tracheophyta</taxon>
        <taxon>Spermatophyta</taxon>
        <taxon>Magnoliopsida</taxon>
        <taxon>eudicotyledons</taxon>
        <taxon>Gunneridae</taxon>
        <taxon>Pentapetalae</taxon>
        <taxon>rosids</taxon>
        <taxon>fabids</taxon>
        <taxon>Malpighiales</taxon>
        <taxon>Salicaceae</taxon>
        <taxon>Saliceae</taxon>
        <taxon>Salix</taxon>
    </lineage>
</organism>
<protein>
    <recommendedName>
        <fullName evidence="5">NLE domain-containing protein</fullName>
    </recommendedName>
</protein>
<sequence>MEDETVNNIICQFTDPEGKPLKAPLYIPHNAGPRQIVNRLLNNEEKLPHAFSISDQELVVPLETYSQKSNVSVEKVLPIVYQPQAIFRTRPVNRRSATIAGVIVVMQKLYFQLPLSPDGRQLAIGSGDTTDIRASVLGSSDRKAIRESACGKISND</sequence>
<proteinExistence type="predicted"/>
<evidence type="ECO:0000256" key="3">
    <source>
        <dbReference type="ARBA" id="ARBA00022737"/>
    </source>
</evidence>
<dbReference type="EMBL" id="JAPFFL010000001">
    <property type="protein sequence ID" value="KAJ6750853.1"/>
    <property type="molecule type" value="Genomic_DNA"/>
</dbReference>
<evidence type="ECO:0000259" key="5">
    <source>
        <dbReference type="Pfam" id="PF08154"/>
    </source>
</evidence>
<dbReference type="GO" id="GO:0005730">
    <property type="term" value="C:nucleolus"/>
    <property type="evidence" value="ECO:0007669"/>
    <property type="project" value="TreeGrafter"/>
</dbReference>
<dbReference type="AlphaFoldDB" id="A0A9Q0ZXS5"/>
<comment type="subcellular location">
    <subcellularLocation>
        <location evidence="1">Nucleus</location>
    </subcellularLocation>
</comment>
<dbReference type="OrthoDB" id="1714972at2759"/>
<feature type="domain" description="NLE" evidence="5">
    <location>
        <begin position="9"/>
        <end position="65"/>
    </location>
</feature>
<evidence type="ECO:0000313" key="7">
    <source>
        <dbReference type="Proteomes" id="UP001151529"/>
    </source>
</evidence>
<keyword evidence="3" id="KW-0677">Repeat</keyword>
<evidence type="ECO:0000256" key="4">
    <source>
        <dbReference type="ARBA" id="ARBA00023242"/>
    </source>
</evidence>
<dbReference type="InterPro" id="IPR012972">
    <property type="entry name" value="NLE"/>
</dbReference>
<dbReference type="PANTHER" id="PTHR19848">
    <property type="entry name" value="WD40 REPEAT PROTEIN"/>
    <property type="match status" value="1"/>
</dbReference>
<evidence type="ECO:0000256" key="2">
    <source>
        <dbReference type="ARBA" id="ARBA00022574"/>
    </source>
</evidence>
<keyword evidence="7" id="KW-1185">Reference proteome</keyword>
<evidence type="ECO:0000313" key="6">
    <source>
        <dbReference type="EMBL" id="KAJ6750853.1"/>
    </source>
</evidence>
<reference evidence="6" key="1">
    <citation type="submission" date="2022-11" db="EMBL/GenBank/DDBJ databases">
        <authorList>
            <person name="Hyden B.L."/>
            <person name="Feng K."/>
            <person name="Yates T."/>
            <person name="Jawdy S."/>
            <person name="Smart L.B."/>
            <person name="Muchero W."/>
        </authorList>
    </citation>
    <scope>NUCLEOTIDE SEQUENCE</scope>
    <source>
        <tissue evidence="6">Shoot tip</tissue>
    </source>
</reference>
<dbReference type="Pfam" id="PF08154">
    <property type="entry name" value="NLE"/>
    <property type="match status" value="1"/>
</dbReference>
<keyword evidence="2" id="KW-0853">WD repeat</keyword>
<comment type="caution">
    <text evidence="6">The sequence shown here is derived from an EMBL/GenBank/DDBJ whole genome shotgun (WGS) entry which is preliminary data.</text>
</comment>
<dbReference type="GO" id="GO:0000027">
    <property type="term" value="P:ribosomal large subunit assembly"/>
    <property type="evidence" value="ECO:0007669"/>
    <property type="project" value="TreeGrafter"/>
</dbReference>
<keyword evidence="4" id="KW-0539">Nucleus</keyword>
<gene>
    <name evidence="6" type="ORF">OIU85_001396</name>
</gene>
<reference evidence="6" key="2">
    <citation type="journal article" date="2023" name="Int. J. Mol. Sci.">
        <title>De Novo Assembly and Annotation of 11 Diverse Shrub Willow (Salix) Genomes Reveals Novel Gene Organization in Sex-Linked Regions.</title>
        <authorList>
            <person name="Hyden B."/>
            <person name="Feng K."/>
            <person name="Yates T.B."/>
            <person name="Jawdy S."/>
            <person name="Cereghino C."/>
            <person name="Smart L.B."/>
            <person name="Muchero W."/>
        </authorList>
    </citation>
    <scope>NUCLEOTIDE SEQUENCE [LARGE SCALE GENOMIC DNA]</scope>
    <source>
        <tissue evidence="6">Shoot tip</tissue>
    </source>
</reference>
<evidence type="ECO:0000256" key="1">
    <source>
        <dbReference type="ARBA" id="ARBA00004123"/>
    </source>
</evidence>
<accession>A0A9Q0ZXS5</accession>
<dbReference type="PANTHER" id="PTHR19848:SF0">
    <property type="entry name" value="NOTCHLESS PROTEIN HOMOLOG 1"/>
    <property type="match status" value="1"/>
</dbReference>
<name>A0A9Q0ZXS5_SALVM</name>